<name>A0A8S5UUC4_9CAUD</name>
<dbReference type="InterPro" id="IPR032427">
    <property type="entry name" value="P22_portal"/>
</dbReference>
<organism evidence="2">
    <name type="scientific">Podoviridae sp. ctIpM11</name>
    <dbReference type="NCBI Taxonomy" id="2825240"/>
    <lineage>
        <taxon>Viruses</taxon>
        <taxon>Duplodnaviria</taxon>
        <taxon>Heunggongvirae</taxon>
        <taxon>Uroviricota</taxon>
        <taxon>Caudoviricetes</taxon>
    </lineage>
</organism>
<dbReference type="EMBL" id="BK016142">
    <property type="protein sequence ID" value="DAF98077.1"/>
    <property type="molecule type" value="Genomic_DNA"/>
</dbReference>
<feature type="coiled-coil region" evidence="1">
    <location>
        <begin position="268"/>
        <end position="295"/>
    </location>
</feature>
<proteinExistence type="predicted"/>
<evidence type="ECO:0000256" key="1">
    <source>
        <dbReference type="SAM" id="Coils"/>
    </source>
</evidence>
<protein>
    <submittedName>
        <fullName evidence="2">Portal protein</fullName>
    </submittedName>
</protein>
<dbReference type="Pfam" id="PF16510">
    <property type="entry name" value="P22_portal"/>
    <property type="match status" value="1"/>
</dbReference>
<accession>A0A8S5UUC4</accession>
<keyword evidence="1" id="KW-0175">Coiled coil</keyword>
<reference evidence="2" key="1">
    <citation type="journal article" date="2021" name="Proc. Natl. Acad. Sci. U.S.A.">
        <title>A Catalog of Tens of Thousands of Viruses from Human Metagenomes Reveals Hidden Associations with Chronic Diseases.</title>
        <authorList>
            <person name="Tisza M.J."/>
            <person name="Buck C.B."/>
        </authorList>
    </citation>
    <scope>NUCLEOTIDE SEQUENCE</scope>
    <source>
        <strain evidence="2">CtIpM11</strain>
    </source>
</reference>
<evidence type="ECO:0000313" key="2">
    <source>
        <dbReference type="EMBL" id="DAF98077.1"/>
    </source>
</evidence>
<sequence>MPKERKAAVKPAKLDVWQKRLADSDVAWKAQMTKMDRREHLYSGDRELRALTKGDEGQKAPHIRNIVFENIESQVSSAIPSPKVTPRRKEDEALAAKIEHWLRCELDRLPFETINDQAERTVPIQGGVGFLVAWDNRKRTHDTVGEEEVAFLHPKQFAPQPGIYTGIQDMDWFIVRQPTTKENIRRRYDVNVEDEGEQEPQVRGTGDEDTADDAVTMYIGYAKNDRGGIDRYVWVNDIELEDLENYQARRVPVCAHCGRVRPLPGQVIQNRQAVVETAEQDAVEAEQDIVAAETRKQIAGRALAMQLAQDVAAGLGGGLETLAAEGAAAEPEDQQLRYDGEGPCPWCGSTNWTTKEQEYEEVTLPIANSSGLVIPGAQPEIDENGRSVMRPTKIPFYRPDVFPVVLQKSVSVYGQLLGNSDVDVIEDQQNTTNRMEKKIIDRLVKAGTRITLPAKATLRTDPVDGERWFLDSPADKAMIDVYQFSGDLQYELTYLATVYEEARQILGITDSFQGRTDPTATSGKAKEFSAAQAAGRLESKRTMKQAAYAQLFELMFKFWLAYSDEPRPISYKDNEGNTVYEEISRYDFLKQDKDGQYYWEDQFLFGCDDSAPLASNREAMWQETRMNLQTGAFGDPSSTETLILFWSKMEELHYPGAGETKKYLEKRLQQEQQRAAQAQQMQIQLQLLAMQNQQRGQQLGAVAANQSNQAPTGA</sequence>